<dbReference type="AlphaFoldDB" id="A0A8S0U6F1"/>
<comment type="caution">
    <text evidence="2">The sequence shown here is derived from an EMBL/GenBank/DDBJ whole genome shotgun (WGS) entry which is preliminary data.</text>
</comment>
<dbReference type="Proteomes" id="UP000594638">
    <property type="component" value="Unassembled WGS sequence"/>
</dbReference>
<protein>
    <submittedName>
        <fullName evidence="2">Uncharacterized protein</fullName>
    </submittedName>
</protein>
<dbReference type="Gramene" id="OE9A017539T1">
    <property type="protein sequence ID" value="OE9A017539C1"/>
    <property type="gene ID" value="OE9A017539"/>
</dbReference>
<gene>
    <name evidence="2" type="ORF">OLEA9_A017539</name>
</gene>
<evidence type="ECO:0000313" key="2">
    <source>
        <dbReference type="EMBL" id="CAA3012970.1"/>
    </source>
</evidence>
<keyword evidence="3" id="KW-1185">Reference proteome</keyword>
<proteinExistence type="predicted"/>
<organism evidence="2 3">
    <name type="scientific">Olea europaea subsp. europaea</name>
    <dbReference type="NCBI Taxonomy" id="158383"/>
    <lineage>
        <taxon>Eukaryota</taxon>
        <taxon>Viridiplantae</taxon>
        <taxon>Streptophyta</taxon>
        <taxon>Embryophyta</taxon>
        <taxon>Tracheophyta</taxon>
        <taxon>Spermatophyta</taxon>
        <taxon>Magnoliopsida</taxon>
        <taxon>eudicotyledons</taxon>
        <taxon>Gunneridae</taxon>
        <taxon>Pentapetalae</taxon>
        <taxon>asterids</taxon>
        <taxon>lamiids</taxon>
        <taxon>Lamiales</taxon>
        <taxon>Oleaceae</taxon>
        <taxon>Oleeae</taxon>
        <taxon>Olea</taxon>
    </lineage>
</organism>
<dbReference type="EMBL" id="CACTIH010007418">
    <property type="protein sequence ID" value="CAA3012970.1"/>
    <property type="molecule type" value="Genomic_DNA"/>
</dbReference>
<feature type="region of interest" description="Disordered" evidence="1">
    <location>
        <begin position="71"/>
        <end position="105"/>
    </location>
</feature>
<sequence length="305" mass="34810">MPNSKDICASLDEPNIVIYCTLKPTHEEVSQAYWTEIHQFSDEVDDPTVDIFVDNINGTDSSIHADFPQQACQSPNAYTSPRDPSSFHRTSTSTDAHTYHPGPSTSYPSLYLSRDEFAQELRMQLVQMVETLERKNERRMDDMRSYIDQRFDCVTSLCRQIDEKISSVVHWIKNSNLSTPYIYHSPPHSGFMNTEGTHDVNEDSIPIEVKNDENEDGNEQRQETNNLLIYICKPMDSQSHGVVESVPIVVEVESADSSQNGRGMRNKKRSFILQSPFTNPKKRRKLGNVKAFDPFQELDPAKADD</sequence>
<evidence type="ECO:0000313" key="3">
    <source>
        <dbReference type="Proteomes" id="UP000594638"/>
    </source>
</evidence>
<feature type="compositionally biased region" description="Polar residues" evidence="1">
    <location>
        <begin position="71"/>
        <end position="96"/>
    </location>
</feature>
<feature type="region of interest" description="Disordered" evidence="1">
    <location>
        <begin position="256"/>
        <end position="305"/>
    </location>
</feature>
<evidence type="ECO:0000256" key="1">
    <source>
        <dbReference type="SAM" id="MobiDB-lite"/>
    </source>
</evidence>
<name>A0A8S0U6F1_OLEEU</name>
<dbReference type="OrthoDB" id="913743at2759"/>
<accession>A0A8S0U6F1</accession>
<reference evidence="2 3" key="1">
    <citation type="submission" date="2019-12" db="EMBL/GenBank/DDBJ databases">
        <authorList>
            <person name="Alioto T."/>
            <person name="Alioto T."/>
            <person name="Gomez Garrido J."/>
        </authorList>
    </citation>
    <scope>NUCLEOTIDE SEQUENCE [LARGE SCALE GENOMIC DNA]</scope>
</reference>